<comment type="caution">
    <text evidence="1">The sequence shown here is derived from an EMBL/GenBank/DDBJ whole genome shotgun (WGS) entry which is preliminary data.</text>
</comment>
<name>A0A024GCK6_9STRA</name>
<gene>
    <name evidence="1" type="ORF">BN9_051950</name>
</gene>
<dbReference type="EMBL" id="CAIX01000069">
    <property type="protein sequence ID" value="CCI44386.1"/>
    <property type="molecule type" value="Genomic_DNA"/>
</dbReference>
<proteinExistence type="predicted"/>
<dbReference type="AlphaFoldDB" id="A0A024GCK6"/>
<evidence type="ECO:0000313" key="1">
    <source>
        <dbReference type="EMBL" id="CCI44386.1"/>
    </source>
</evidence>
<organism evidence="1 2">
    <name type="scientific">Albugo candida</name>
    <dbReference type="NCBI Taxonomy" id="65357"/>
    <lineage>
        <taxon>Eukaryota</taxon>
        <taxon>Sar</taxon>
        <taxon>Stramenopiles</taxon>
        <taxon>Oomycota</taxon>
        <taxon>Peronosporomycetes</taxon>
        <taxon>Albuginales</taxon>
        <taxon>Albuginaceae</taxon>
        <taxon>Albugo</taxon>
    </lineage>
</organism>
<dbReference type="Proteomes" id="UP000053237">
    <property type="component" value="Unassembled WGS sequence"/>
</dbReference>
<protein>
    <submittedName>
        <fullName evidence="1">Uncharacterized protein</fullName>
    </submittedName>
</protein>
<sequence>MIESTFFSIEGNAMDEALSFFESSRCPPLQPAHKEPSHGTTTDSDKYCIAITIKMMVKETFCFSIDSRQIGSCEKSGRSADYLFPVSGNSLLDVDFPLGTLLSPITYALR</sequence>
<reference evidence="1 2" key="1">
    <citation type="submission" date="2012-05" db="EMBL/GenBank/DDBJ databases">
        <title>Recombination and specialization in a pathogen metapopulation.</title>
        <authorList>
            <person name="Gardiner A."/>
            <person name="Kemen E."/>
            <person name="Schultz-Larsen T."/>
            <person name="MacLean D."/>
            <person name="Van Oosterhout C."/>
            <person name="Jones J.D.G."/>
        </authorList>
    </citation>
    <scope>NUCLEOTIDE SEQUENCE [LARGE SCALE GENOMIC DNA]</scope>
    <source>
        <strain evidence="1 2">Ac Nc2</strain>
    </source>
</reference>
<accession>A0A024GCK6</accession>
<evidence type="ECO:0000313" key="2">
    <source>
        <dbReference type="Proteomes" id="UP000053237"/>
    </source>
</evidence>
<dbReference type="InParanoid" id="A0A024GCK6"/>
<keyword evidence="2" id="KW-1185">Reference proteome</keyword>